<name>A0A2S9J9R9_9HYPH</name>
<dbReference type="InterPro" id="IPR007688">
    <property type="entry name" value="Conjugal_tfr_TrbL/VirB6"/>
</dbReference>
<dbReference type="Proteomes" id="UP000238563">
    <property type="component" value="Unassembled WGS sequence"/>
</dbReference>
<dbReference type="OrthoDB" id="8397351at2"/>
<evidence type="ECO:0000256" key="2">
    <source>
        <dbReference type="ARBA" id="ARBA00007802"/>
    </source>
</evidence>
<evidence type="ECO:0000313" key="8">
    <source>
        <dbReference type="Proteomes" id="UP000238563"/>
    </source>
</evidence>
<dbReference type="GO" id="GO:0016020">
    <property type="term" value="C:membrane"/>
    <property type="evidence" value="ECO:0007669"/>
    <property type="project" value="UniProtKB-SubCell"/>
</dbReference>
<dbReference type="GO" id="GO:0030255">
    <property type="term" value="P:protein secretion by the type IV secretion system"/>
    <property type="evidence" value="ECO:0007669"/>
    <property type="project" value="InterPro"/>
</dbReference>
<feature type="transmembrane region" description="Helical" evidence="6">
    <location>
        <begin position="246"/>
        <end position="265"/>
    </location>
</feature>
<keyword evidence="5 6" id="KW-0472">Membrane</keyword>
<feature type="transmembrane region" description="Helical" evidence="6">
    <location>
        <begin position="143"/>
        <end position="167"/>
    </location>
</feature>
<reference evidence="7 8" key="1">
    <citation type="submission" date="2018-02" db="EMBL/GenBank/DDBJ databases">
        <title>The draft genome of Phyllobacterium myrsinacearum DSM5892.</title>
        <authorList>
            <person name="Li L."/>
            <person name="Liu L."/>
            <person name="Zhang X."/>
            <person name="Wang T."/>
        </authorList>
    </citation>
    <scope>NUCLEOTIDE SEQUENCE [LARGE SCALE GENOMIC DNA]</scope>
    <source>
        <strain evidence="7 8">DSM 5892</strain>
    </source>
</reference>
<keyword evidence="4 6" id="KW-1133">Transmembrane helix</keyword>
<feature type="transmembrane region" description="Helical" evidence="6">
    <location>
        <begin position="173"/>
        <end position="194"/>
    </location>
</feature>
<sequence length="344" mass="36706">MNLLVTFYGDAMRFFDKVNGESIGRAWSVLAENRSLVSLLFTLFVILYCLSVALGYSRGSLQDAAVTGLKVVIAYAFIMSWPDFNALAGQILLHGPEQIGAALAAKMGGVAVGTEGMADLVRNVAVRSYNFASAVMRANDSWVSLNIVGLLAMSIVLVGLIPLLLILTGVTLFGKFIIAIMLAIGPFAIMAYFFKQARFLFEAWLKGLAFGFCMLLFTFIILGLSFSFLDQIMAAIGTTDFDNTGVVAKVVALACYLLLICYFVCKVPDFAQTFAFGTGLAFQGMGGGGARHVAMGTLATALILKGEAVAAARSASGSRGAFGPRPGISLFSRQLTARLRGRNR</sequence>
<feature type="transmembrane region" description="Helical" evidence="6">
    <location>
        <begin position="203"/>
        <end position="226"/>
    </location>
</feature>
<feature type="transmembrane region" description="Helical" evidence="6">
    <location>
        <begin position="36"/>
        <end position="56"/>
    </location>
</feature>
<dbReference type="Pfam" id="PF04610">
    <property type="entry name" value="TrbL"/>
    <property type="match status" value="1"/>
</dbReference>
<dbReference type="RefSeq" id="WP_105738272.1">
    <property type="nucleotide sequence ID" value="NZ_PVBT01000012.1"/>
</dbReference>
<comment type="subcellular location">
    <subcellularLocation>
        <location evidence="1">Membrane</location>
        <topology evidence="1">Multi-pass membrane protein</topology>
    </subcellularLocation>
</comment>
<gene>
    <name evidence="7" type="ORF">C5750_25930</name>
</gene>
<comment type="caution">
    <text evidence="7">The sequence shown here is derived from an EMBL/GenBank/DDBJ whole genome shotgun (WGS) entry which is preliminary data.</text>
</comment>
<organism evidence="7 8">
    <name type="scientific">Phyllobacterium myrsinacearum</name>
    <dbReference type="NCBI Taxonomy" id="28101"/>
    <lineage>
        <taxon>Bacteria</taxon>
        <taxon>Pseudomonadati</taxon>
        <taxon>Pseudomonadota</taxon>
        <taxon>Alphaproteobacteria</taxon>
        <taxon>Hyphomicrobiales</taxon>
        <taxon>Phyllobacteriaceae</taxon>
        <taxon>Phyllobacterium</taxon>
    </lineage>
</organism>
<evidence type="ECO:0000256" key="6">
    <source>
        <dbReference type="SAM" id="Phobius"/>
    </source>
</evidence>
<evidence type="ECO:0000313" key="7">
    <source>
        <dbReference type="EMBL" id="PRD49523.1"/>
    </source>
</evidence>
<dbReference type="EMBL" id="PVBT01000012">
    <property type="protein sequence ID" value="PRD49523.1"/>
    <property type="molecule type" value="Genomic_DNA"/>
</dbReference>
<accession>A0A2S9J9R9</accession>
<comment type="similarity">
    <text evidence="2">Belongs to the TrbL/VirB6 family.</text>
</comment>
<keyword evidence="8" id="KW-1185">Reference proteome</keyword>
<dbReference type="AlphaFoldDB" id="A0A2S9J9R9"/>
<proteinExistence type="inferred from homology"/>
<evidence type="ECO:0000256" key="1">
    <source>
        <dbReference type="ARBA" id="ARBA00004141"/>
    </source>
</evidence>
<evidence type="ECO:0000256" key="5">
    <source>
        <dbReference type="ARBA" id="ARBA00023136"/>
    </source>
</evidence>
<evidence type="ECO:0000256" key="3">
    <source>
        <dbReference type="ARBA" id="ARBA00022692"/>
    </source>
</evidence>
<keyword evidence="3 6" id="KW-0812">Transmembrane</keyword>
<evidence type="ECO:0000256" key="4">
    <source>
        <dbReference type="ARBA" id="ARBA00022989"/>
    </source>
</evidence>
<protein>
    <submittedName>
        <fullName evidence="7">Conjugal transfer protein TrbL</fullName>
    </submittedName>
</protein>